<dbReference type="GO" id="GO:0000160">
    <property type="term" value="P:phosphorelay signal transduction system"/>
    <property type="evidence" value="ECO:0007669"/>
    <property type="project" value="InterPro"/>
</dbReference>
<dbReference type="Gene3D" id="1.10.10.10">
    <property type="entry name" value="Winged helix-like DNA-binding domain superfamily/Winged helix DNA-binding domain"/>
    <property type="match status" value="1"/>
</dbReference>
<accession>A0A024HIP0</accession>
<dbReference type="PROSITE" id="PS51755">
    <property type="entry name" value="OMPR_PHOB"/>
    <property type="match status" value="1"/>
</dbReference>
<evidence type="ECO:0000256" key="2">
    <source>
        <dbReference type="PROSITE-ProRule" id="PRU01091"/>
    </source>
</evidence>
<dbReference type="Pfam" id="PF00486">
    <property type="entry name" value="Trans_reg_C"/>
    <property type="match status" value="1"/>
</dbReference>
<dbReference type="SMART" id="SM00862">
    <property type="entry name" value="Trans_reg_C"/>
    <property type="match status" value="1"/>
</dbReference>
<dbReference type="EMBL" id="HG322950">
    <property type="protein sequence ID" value="CDF84372.1"/>
    <property type="molecule type" value="Genomic_DNA"/>
</dbReference>
<dbReference type="Proteomes" id="UP000025241">
    <property type="component" value="Chromosome I"/>
</dbReference>
<dbReference type="GO" id="GO:0006355">
    <property type="term" value="P:regulation of DNA-templated transcription"/>
    <property type="evidence" value="ECO:0007669"/>
    <property type="project" value="InterPro"/>
</dbReference>
<protein>
    <recommendedName>
        <fullName evidence="3">OmpR/PhoB-type domain-containing protein</fullName>
    </recommendedName>
</protein>
<dbReference type="InterPro" id="IPR016032">
    <property type="entry name" value="Sig_transdc_resp-reg_C-effctor"/>
</dbReference>
<name>A0A024HIP0_PSEKB</name>
<dbReference type="PATRIC" id="fig|1301098.3.peg.3052"/>
<reference evidence="4 5" key="1">
    <citation type="submission" date="2013-03" db="EMBL/GenBank/DDBJ databases">
        <authorList>
            <person name="Linke B."/>
        </authorList>
    </citation>
    <scope>NUCLEOTIDE SEQUENCE [LARGE SCALE GENOMIC DNA]</scope>
    <source>
        <strain evidence="4 5">B13</strain>
    </source>
</reference>
<evidence type="ECO:0000259" key="3">
    <source>
        <dbReference type="PROSITE" id="PS51755"/>
    </source>
</evidence>
<dbReference type="SUPFAM" id="SSF46894">
    <property type="entry name" value="C-terminal effector domain of the bipartite response regulators"/>
    <property type="match status" value="1"/>
</dbReference>
<gene>
    <name evidence="4" type="ORF">PKB_3025</name>
</gene>
<organism evidence="4 5">
    <name type="scientific">Pseudomonas knackmussii (strain DSM 6978 / CCUG 54928 / LMG 23759 / B13)</name>
    <dbReference type="NCBI Taxonomy" id="1301098"/>
    <lineage>
        <taxon>Bacteria</taxon>
        <taxon>Pseudomonadati</taxon>
        <taxon>Pseudomonadota</taxon>
        <taxon>Gammaproteobacteria</taxon>
        <taxon>Pseudomonadales</taxon>
        <taxon>Pseudomonadaceae</taxon>
        <taxon>Pseudomonas</taxon>
    </lineage>
</organism>
<proteinExistence type="predicted"/>
<keyword evidence="1 2" id="KW-0238">DNA-binding</keyword>
<keyword evidence="5" id="KW-1185">Reference proteome</keyword>
<dbReference type="CDD" id="cd00383">
    <property type="entry name" value="trans_reg_C"/>
    <property type="match status" value="1"/>
</dbReference>
<evidence type="ECO:0000256" key="1">
    <source>
        <dbReference type="ARBA" id="ARBA00023125"/>
    </source>
</evidence>
<sequence>MSLLYVALEPAPARLRGLAFASSHVRPDQAAPRLADGQFRLAVLELPANDPWLLPLCAAPRGRTALLVLGNPDPVACLRAGADLCLPAEVTPRELRARLQALLRLQGQPPADETPWLSPGFPLMGLGTRQVTLTRDEQRLLEALARHGGVLPRERLEEWLWGETQEAGPHRLQRLVGGARRKLALLGLDDSLETLRGSGYRLTRPLLLRER</sequence>
<dbReference type="InterPro" id="IPR036388">
    <property type="entry name" value="WH-like_DNA-bd_sf"/>
</dbReference>
<feature type="domain" description="OmpR/PhoB-type" evidence="3">
    <location>
        <begin position="100"/>
        <end position="204"/>
    </location>
</feature>
<dbReference type="STRING" id="1301098.PKB_3025"/>
<evidence type="ECO:0000313" key="4">
    <source>
        <dbReference type="EMBL" id="CDF84372.1"/>
    </source>
</evidence>
<dbReference type="AlphaFoldDB" id="A0A024HIP0"/>
<dbReference type="RefSeq" id="WP_052355296.1">
    <property type="nucleotide sequence ID" value="NZ_HG322950.1"/>
</dbReference>
<dbReference type="HOGENOM" id="CLU_1255078_0_0_6"/>
<dbReference type="OrthoDB" id="6849561at2"/>
<dbReference type="eggNOG" id="COG0745">
    <property type="taxonomic scope" value="Bacteria"/>
</dbReference>
<dbReference type="GO" id="GO:0003677">
    <property type="term" value="F:DNA binding"/>
    <property type="evidence" value="ECO:0007669"/>
    <property type="project" value="UniProtKB-UniRule"/>
</dbReference>
<dbReference type="KEGG" id="pkc:PKB_3025"/>
<evidence type="ECO:0000313" key="5">
    <source>
        <dbReference type="Proteomes" id="UP000025241"/>
    </source>
</evidence>
<feature type="DNA-binding region" description="OmpR/PhoB-type" evidence="2">
    <location>
        <begin position="100"/>
        <end position="204"/>
    </location>
</feature>
<reference evidence="4 5" key="2">
    <citation type="submission" date="2014-05" db="EMBL/GenBank/DDBJ databases">
        <title>Genome sequence of the 3-chlorobenzoate degrading bacterium Pseudomonas knackmussii B13 shows multiple evidence for horizontal gene transfer.</title>
        <authorList>
            <person name="Miyazaki R."/>
            <person name="Bertelli C."/>
            <person name="Falquet L."/>
            <person name="Robinson-Rechavi M."/>
            <person name="Gharib W."/>
            <person name="Roy S."/>
            <person name="Van der Meer J.R."/>
        </authorList>
    </citation>
    <scope>NUCLEOTIDE SEQUENCE [LARGE SCALE GENOMIC DNA]</scope>
    <source>
        <strain evidence="4 5">B13</strain>
    </source>
</reference>
<dbReference type="InterPro" id="IPR001867">
    <property type="entry name" value="OmpR/PhoB-type_DNA-bd"/>
</dbReference>